<name>U5WC64_9ACTN</name>
<evidence type="ECO:0000256" key="2">
    <source>
        <dbReference type="SAM" id="Phobius"/>
    </source>
</evidence>
<feature type="region of interest" description="Disordered" evidence="1">
    <location>
        <begin position="1"/>
        <end position="24"/>
    </location>
</feature>
<dbReference type="EMBL" id="CP006272">
    <property type="protein sequence ID" value="AGZ46744.1"/>
    <property type="molecule type" value="Genomic_DNA"/>
</dbReference>
<dbReference type="Proteomes" id="UP000017746">
    <property type="component" value="Chromosome"/>
</dbReference>
<evidence type="ECO:0000313" key="4">
    <source>
        <dbReference type="Proteomes" id="UP000017746"/>
    </source>
</evidence>
<feature type="transmembrane region" description="Helical" evidence="2">
    <location>
        <begin position="72"/>
        <end position="92"/>
    </location>
</feature>
<feature type="transmembrane region" description="Helical" evidence="2">
    <location>
        <begin position="422"/>
        <end position="441"/>
    </location>
</feature>
<evidence type="ECO:0000313" key="3">
    <source>
        <dbReference type="EMBL" id="AGZ46744.1"/>
    </source>
</evidence>
<dbReference type="InterPro" id="IPR025291">
    <property type="entry name" value="DUF4153"/>
</dbReference>
<keyword evidence="4" id="KW-1185">Reference proteome</keyword>
<dbReference type="RefSeq" id="WP_023563075.1">
    <property type="nucleotide sequence ID" value="NC_022657.1"/>
</dbReference>
<dbReference type="Pfam" id="PF13687">
    <property type="entry name" value="DUF4153"/>
    <property type="match status" value="1"/>
</dbReference>
<protein>
    <submittedName>
        <fullName evidence="3">Uncharacterized protein</fullName>
    </submittedName>
</protein>
<gene>
    <name evidence="3" type="ORF">AFR_42450</name>
</gene>
<dbReference type="HOGENOM" id="CLU_025121_0_0_11"/>
<keyword evidence="2" id="KW-0472">Membrane</keyword>
<keyword evidence="2" id="KW-1133">Transmembrane helix</keyword>
<feature type="transmembrane region" description="Helical" evidence="2">
    <location>
        <begin position="357"/>
        <end position="378"/>
    </location>
</feature>
<feature type="transmembrane region" description="Helical" evidence="2">
    <location>
        <begin position="239"/>
        <end position="261"/>
    </location>
</feature>
<feature type="transmembrane region" description="Helical" evidence="2">
    <location>
        <begin position="326"/>
        <end position="345"/>
    </location>
</feature>
<accession>U5WC64</accession>
<sequence length="533" mass="56682">MPQGATALATRPQPAQTGPGMPVAPLHGPWANPSIFGHRWPGPALPPAPAAISALLIAGVMAALSIPLDRAGIGWLITAIAGVAALTAARMAPHRISPTAPKPLVTRTRNTLTRARFGWSAATVALLGVGTFRSAGWLFVLCLLTAILTGALAVAGGRSLRSMSVATIMTPLAGFRALNWIRRGLATAGRAGGSGLRITATVAVSLVLLLVFGSLFASADAAFADLIEAAVPDISAITIVRWIFVFLLTTFILGGAAFLRAAPPNLDGLDSPGKRRVARLEWAVPLTLLVLLFAMFVAVQLTVLFGDSKHVLDTDGLTYAEYARSGFWQLLVVTGLTLVVLAGAARWAPRGTSTDRLLIRGILGLLAALTLVIVASAIHRMDLYADTYGLTRLRVLVAVCELWLGLTFVLILIAGIRLKAAWLPRAVVALGVLSLLSLAVANPDHLIADRNITRFEQTGRIDRSYLSDLSPDAVPALTRLKGDDRTCTLIPIARDLADNTDDWRAWNLGRHQAREALKANPPYPTRPCLDLYR</sequence>
<feature type="transmembrane region" description="Helical" evidence="2">
    <location>
        <begin position="198"/>
        <end position="219"/>
    </location>
</feature>
<dbReference type="STRING" id="1246995.AFR_42450"/>
<feature type="transmembrane region" description="Helical" evidence="2">
    <location>
        <begin position="136"/>
        <end position="155"/>
    </location>
</feature>
<dbReference type="PATRIC" id="fig|1246995.3.peg.8591"/>
<dbReference type="AlphaFoldDB" id="U5WC64"/>
<dbReference type="KEGG" id="afs:AFR_42450"/>
<reference evidence="3 4" key="1">
    <citation type="journal article" date="2014" name="J. Biotechnol.">
        <title>Complete genome sequence of the actinobacterium Actinoplanes friuliensis HAG 010964, producer of the lipopeptide antibiotic friulimycin.</title>
        <authorList>
            <person name="Ruckert C."/>
            <person name="Szczepanowski R."/>
            <person name="Albersmeier A."/>
            <person name="Goesmann A."/>
            <person name="Fischer N."/>
            <person name="Steinkamper A."/>
            <person name="Puhler A."/>
            <person name="Biener R."/>
            <person name="Schwartz D."/>
            <person name="Kalinowski J."/>
        </authorList>
    </citation>
    <scope>NUCLEOTIDE SEQUENCE [LARGE SCALE GENOMIC DNA]</scope>
    <source>
        <strain evidence="3 4">DSM 7358</strain>
    </source>
</reference>
<feature type="transmembrane region" description="Helical" evidence="2">
    <location>
        <begin position="393"/>
        <end position="415"/>
    </location>
</feature>
<dbReference type="eggNOG" id="COG2205">
    <property type="taxonomic scope" value="Bacteria"/>
</dbReference>
<keyword evidence="2" id="KW-0812">Transmembrane</keyword>
<organism evidence="3 4">
    <name type="scientific">Actinoplanes friuliensis DSM 7358</name>
    <dbReference type="NCBI Taxonomy" id="1246995"/>
    <lineage>
        <taxon>Bacteria</taxon>
        <taxon>Bacillati</taxon>
        <taxon>Actinomycetota</taxon>
        <taxon>Actinomycetes</taxon>
        <taxon>Micromonosporales</taxon>
        <taxon>Micromonosporaceae</taxon>
        <taxon>Actinoplanes</taxon>
    </lineage>
</organism>
<evidence type="ECO:0000256" key="1">
    <source>
        <dbReference type="SAM" id="MobiDB-lite"/>
    </source>
</evidence>
<feature type="transmembrane region" description="Helical" evidence="2">
    <location>
        <begin position="48"/>
        <end position="66"/>
    </location>
</feature>
<proteinExistence type="predicted"/>
<feature type="transmembrane region" description="Helical" evidence="2">
    <location>
        <begin position="282"/>
        <end position="306"/>
    </location>
</feature>